<evidence type="ECO:0000313" key="3">
    <source>
        <dbReference type="EMBL" id="KAH9638071.1"/>
    </source>
</evidence>
<name>A0A922SHM9_SPOEX</name>
<feature type="region of interest" description="Disordered" evidence="1">
    <location>
        <begin position="1190"/>
        <end position="1217"/>
    </location>
</feature>
<evidence type="ECO:0000256" key="1">
    <source>
        <dbReference type="SAM" id="MobiDB-lite"/>
    </source>
</evidence>
<protein>
    <submittedName>
        <fullName evidence="3">Uncharacterized protein</fullName>
    </submittedName>
</protein>
<comment type="caution">
    <text evidence="3">The sequence shown here is derived from an EMBL/GenBank/DDBJ whole genome shotgun (WGS) entry which is preliminary data.</text>
</comment>
<evidence type="ECO:0000313" key="4">
    <source>
        <dbReference type="Proteomes" id="UP000814243"/>
    </source>
</evidence>
<accession>A0A922SHM9</accession>
<organism evidence="3 4">
    <name type="scientific">Spodoptera exigua</name>
    <name type="common">Beet armyworm</name>
    <name type="synonym">Noctua fulgens</name>
    <dbReference type="NCBI Taxonomy" id="7107"/>
    <lineage>
        <taxon>Eukaryota</taxon>
        <taxon>Metazoa</taxon>
        <taxon>Ecdysozoa</taxon>
        <taxon>Arthropoda</taxon>
        <taxon>Hexapoda</taxon>
        <taxon>Insecta</taxon>
        <taxon>Pterygota</taxon>
        <taxon>Neoptera</taxon>
        <taxon>Endopterygota</taxon>
        <taxon>Lepidoptera</taxon>
        <taxon>Glossata</taxon>
        <taxon>Ditrysia</taxon>
        <taxon>Noctuoidea</taxon>
        <taxon>Noctuidae</taxon>
        <taxon>Amphipyrinae</taxon>
        <taxon>Spodoptera</taxon>
    </lineage>
</organism>
<sequence length="1833" mass="207020">MLISKVSDSEEGKRESVAVPAAESDSQHHYETANELFEFMAQNQNFNTGDMDKLTTRDLVILYKNIDLGTKLMSEASELRNRKSNQHVESVVHKDEAESDGSDSSDIYSSDDLASVYLINKEKLDLISSPLSAENTLCQKIGGLEMHTLGLTTEYDKHFLFKDPYINKQLTSMRFMNNASDTNTVLPTSLLDYICCKRLEDNYNFYMDNIIRYVKHTIEQLKRISNGDYLTEKVKEKWREVESTVEDNCHVNTKVLATSSSIPMHVERKIGRRESTWDDIVHSAMDIRSLTKILEKRIIVEVPKLICGSYKLLSKCCAENLIIRCKKEKRPIEDATNAESRMDVVFQLQRSETGQVVSKISSIMILKTSPTVHDPLEQDMKPLALPYNEESNKEYIPETTTKIVELEPISVDESTTEISVTSEYSVQIIENPTVETVDIIDCGYSDHEGTESSKNSFHIISSDSSDALKDILCRKVQLAHREKCGDVFPDDLRFTIQKLTMQSALTEESAEDVSYSTKKKSPTRVRIKSPYENQSLIMEEKKRRKLLEIRERRERKKMALAENCKLRKHRFGKGAVMPQSVSSVTKLSISNKSFYNSIYGQLDTDPRKQTKARTRRGSKRNILDIDIFERNYDTTLLTPEQNSNKYTSRSYDLDDTVTEMMYINMIKNETEAKDVCSTSTSVISSDFRNSLKLFSQLNGPSETDQNIINNEVSPKHNNISSAARVDEIIDKGQPKILLASPSILKIDPSNSPNVEEHDNSESKKLISSLECRKSIDKIYNLMKELETAQNIHIDSKSQPSNSKYISNISEKGNVADGRTTSTYQTSDSGTSLKDDLTSSNPSSLSCGKYNMEKVGINTLNYQSKTSPSVVPKVIISSKSFPKTDPEKPKKERKRLIPSPTIKIADNPLKAISQLLHEFENVQKVRQKSGEKSLKKMEEAASDGKTGSRQSSFKRRSRLDQHNDTQPEKSVRITTPKDKKPTRSIKEMEVPKIPHQQIPVYEKDKLQKKKISDLLDEAKEARGEAVRGPSKLNSRLNSLAQPKKTYVQAHSEEYQTKYGKTLMANRLQRLAVSQTQSTQEKSTASANSRIKIKRGSEAISTTTTTTASMKQSPSPTVPPIERAYRARHSSSSSPETKERLNQGVGPCKQIIVSETPQTLKKKTVVADSCVKSHYGRTTSTAVGNEFQSVRKSRIPRSSNDIDLASSTSSPNVEGSTEVGSRLHHIKSIINSNTQALEILTECHETNSKIRKGKANDYSVVIKVSRCEQVSSDSEYAIDVLDDNNVVTSVERVDKASENIMEQINVIEPDATECSLQPLKSVTELEKLQNALCQHISVGAFQKRLRLQKLTLTPKQSEQPVLVLQSGDAASLVVQTPLRTNLKESKESLSDISTLPVLSKTHLDWSFANFPLRISTVGYAFPEYESKSLVKLFTKVSKKKEKVIDADHRKQCFEGMQPQDHSDNIAQVVPNTLLTVGISNSQVLKSDKKEEINQDNMKNIEHLINENETIKNTPCNELTQKIGAPPTIEKKESDLAKIKPDDIEYSTSLDILVGLLNEIQNITTCQTLISDDDKIYDENQQKELQTILNKAAALENSINSPCDAISFTSLDRLRQLESSVSLYSFYLSDCDTFFEKDSSKFNFTSEIMEIENKRLLNSKRLYVDKEVGVDMLDKEVVNKCTDVPSEIIRLGMNQSTDMTNSLIEVLREPSNQSVFSFAEYHSIYSDGSSLTNDRLTDIPQIIVTREFNQSVALYEVNNKPIEKPNANKLFRKKIESFKIETNKKSVKEKVNKANFRLKTEFDPIMKMKRDILVTVYSILVFTVFAALSFPEMYRV</sequence>
<feature type="region of interest" description="Disordered" evidence="1">
    <location>
        <begin position="924"/>
        <end position="984"/>
    </location>
</feature>
<dbReference type="EMBL" id="JACEFF010000418">
    <property type="protein sequence ID" value="KAH9638071.1"/>
    <property type="molecule type" value="Genomic_DNA"/>
</dbReference>
<keyword evidence="2" id="KW-1133">Transmembrane helix</keyword>
<feature type="transmembrane region" description="Helical" evidence="2">
    <location>
        <begin position="1809"/>
        <end position="1827"/>
    </location>
</feature>
<gene>
    <name evidence="3" type="ORF">HF086_014932</name>
</gene>
<evidence type="ECO:0000256" key="2">
    <source>
        <dbReference type="SAM" id="Phobius"/>
    </source>
</evidence>
<proteinExistence type="predicted"/>
<feature type="compositionally biased region" description="Basic and acidic residues" evidence="1">
    <location>
        <begin position="957"/>
        <end position="984"/>
    </location>
</feature>
<feature type="compositionally biased region" description="Basic and acidic residues" evidence="1">
    <location>
        <begin position="924"/>
        <end position="938"/>
    </location>
</feature>
<feature type="compositionally biased region" description="Basic and acidic residues" evidence="1">
    <location>
        <begin position="7"/>
        <end position="16"/>
    </location>
</feature>
<dbReference type="Proteomes" id="UP000814243">
    <property type="component" value="Unassembled WGS sequence"/>
</dbReference>
<feature type="region of interest" description="Disordered" evidence="1">
    <location>
        <begin position="79"/>
        <end position="106"/>
    </location>
</feature>
<reference evidence="3" key="1">
    <citation type="journal article" date="2021" name="G3 (Bethesda)">
        <title>Genome and transcriptome analysis of the beet armyworm Spodoptera exigua reveals targets for pest control. .</title>
        <authorList>
            <person name="Simon S."/>
            <person name="Breeschoten T."/>
            <person name="Jansen H.J."/>
            <person name="Dirks R.P."/>
            <person name="Schranz M.E."/>
            <person name="Ros V.I.D."/>
        </authorList>
    </citation>
    <scope>NUCLEOTIDE SEQUENCE</scope>
    <source>
        <strain evidence="3">TB_SE_WUR_2020</strain>
    </source>
</reference>
<feature type="region of interest" description="Disordered" evidence="1">
    <location>
        <begin position="1"/>
        <end position="27"/>
    </location>
</feature>
<keyword evidence="2" id="KW-0812">Transmembrane</keyword>
<feature type="region of interest" description="Disordered" evidence="1">
    <location>
        <begin position="810"/>
        <end position="842"/>
    </location>
</feature>
<feature type="region of interest" description="Disordered" evidence="1">
    <location>
        <begin position="1097"/>
        <end position="1142"/>
    </location>
</feature>
<keyword evidence="2" id="KW-0472">Membrane</keyword>
<feature type="compositionally biased region" description="Polar residues" evidence="1">
    <location>
        <begin position="818"/>
        <end position="842"/>
    </location>
</feature>
<feature type="region of interest" description="Disordered" evidence="1">
    <location>
        <begin position="878"/>
        <end position="901"/>
    </location>
</feature>